<evidence type="ECO:0000313" key="2">
    <source>
        <dbReference type="EMBL" id="KAG7373856.1"/>
    </source>
</evidence>
<dbReference type="Proteomes" id="UP000693970">
    <property type="component" value="Unassembled WGS sequence"/>
</dbReference>
<reference evidence="2" key="1">
    <citation type="journal article" date="2021" name="Sci. Rep.">
        <title>Diploid genomic architecture of Nitzschia inconspicua, an elite biomass production diatom.</title>
        <authorList>
            <person name="Oliver A."/>
            <person name="Podell S."/>
            <person name="Pinowska A."/>
            <person name="Traller J.C."/>
            <person name="Smith S.R."/>
            <person name="McClure R."/>
            <person name="Beliaev A."/>
            <person name="Bohutskyi P."/>
            <person name="Hill E.A."/>
            <person name="Rabines A."/>
            <person name="Zheng H."/>
            <person name="Allen L.Z."/>
            <person name="Kuo A."/>
            <person name="Grigoriev I.V."/>
            <person name="Allen A.E."/>
            <person name="Hazlebeck D."/>
            <person name="Allen E.E."/>
        </authorList>
    </citation>
    <scope>NUCLEOTIDE SEQUENCE</scope>
    <source>
        <strain evidence="2">Hildebrandi</strain>
    </source>
</reference>
<accession>A0A9K3Q7M7</accession>
<feature type="region of interest" description="Disordered" evidence="1">
    <location>
        <begin position="1"/>
        <end position="30"/>
    </location>
</feature>
<organism evidence="2 3">
    <name type="scientific">Nitzschia inconspicua</name>
    <dbReference type="NCBI Taxonomy" id="303405"/>
    <lineage>
        <taxon>Eukaryota</taxon>
        <taxon>Sar</taxon>
        <taxon>Stramenopiles</taxon>
        <taxon>Ochrophyta</taxon>
        <taxon>Bacillariophyta</taxon>
        <taxon>Bacillariophyceae</taxon>
        <taxon>Bacillariophycidae</taxon>
        <taxon>Bacillariales</taxon>
        <taxon>Bacillariaceae</taxon>
        <taxon>Nitzschia</taxon>
    </lineage>
</organism>
<sequence>MSRKTRGQRTTTSDDEDEDPPVQNVSTNTDAQLLNNFLRDAIDRKADDDPIKLALKKDRIESIDMLLGLIYADIDQMTFDTQDGLEADGSTPKYKTENLPPRHKTLLVHLRTFIIYEDEVNGVDIQDDWTKFDKKKFKKYRISQEAITRYHHFKSTPVVTSIPVLAQPGPIQQNQETANKAIQDWKRGVKRDPTIFHDLSSDAIWESWNRSFTSTIGVQMLGHLLNSGYTPKPNTPKAAVFHLEREYVYDVLHRVVKTDKGREIVRAMISTNEIYQYLLNADITEWIGDAEKFLLHWFKQVRLYESNADPNAFLSDTQKLQLLANAVQGHPVLSLVQDQLEAITAYDPTKKPNIEQYKNLLFNAAVSQDRPFITFVELVPKLTNCVREVPPGRLLF</sequence>
<gene>
    <name evidence="2" type="ORF">IV203_012951</name>
</gene>
<proteinExistence type="predicted"/>
<reference evidence="2" key="2">
    <citation type="submission" date="2021-04" db="EMBL/GenBank/DDBJ databases">
        <authorList>
            <person name="Podell S."/>
        </authorList>
    </citation>
    <scope>NUCLEOTIDE SEQUENCE</scope>
    <source>
        <strain evidence="2">Hildebrandi</strain>
    </source>
</reference>
<evidence type="ECO:0000313" key="3">
    <source>
        <dbReference type="Proteomes" id="UP000693970"/>
    </source>
</evidence>
<name>A0A9K3Q7M7_9STRA</name>
<dbReference type="AlphaFoldDB" id="A0A9K3Q7M7"/>
<keyword evidence="3" id="KW-1185">Reference proteome</keyword>
<comment type="caution">
    <text evidence="2">The sequence shown here is derived from an EMBL/GenBank/DDBJ whole genome shotgun (WGS) entry which is preliminary data.</text>
</comment>
<evidence type="ECO:0000256" key="1">
    <source>
        <dbReference type="SAM" id="MobiDB-lite"/>
    </source>
</evidence>
<dbReference type="EMBL" id="JAGRRH010000001">
    <property type="protein sequence ID" value="KAG7373856.1"/>
    <property type="molecule type" value="Genomic_DNA"/>
</dbReference>
<protein>
    <submittedName>
        <fullName evidence="2">Uncharacterized protein</fullName>
    </submittedName>
</protein>